<dbReference type="GeneID" id="36325886"/>
<proteinExistence type="predicted"/>
<evidence type="ECO:0000313" key="2">
    <source>
        <dbReference type="Proteomes" id="UP000194127"/>
    </source>
</evidence>
<dbReference type="RefSeq" id="XP_024338604.1">
    <property type="nucleotide sequence ID" value="XM_024480936.1"/>
</dbReference>
<reference evidence="1 2" key="1">
    <citation type="submission" date="2017-04" db="EMBL/GenBank/DDBJ databases">
        <title>Genome Sequence of the Model Brown-Rot Fungus Postia placenta SB12.</title>
        <authorList>
            <consortium name="DOE Joint Genome Institute"/>
            <person name="Gaskell J."/>
            <person name="Kersten P."/>
            <person name="Larrondo L.F."/>
            <person name="Canessa P."/>
            <person name="Martinez D."/>
            <person name="Hibbett D."/>
            <person name="Schmoll M."/>
            <person name="Kubicek C.P."/>
            <person name="Martinez A.T."/>
            <person name="Yadav J."/>
            <person name="Master E."/>
            <person name="Magnuson J.K."/>
            <person name="James T."/>
            <person name="Yaver D."/>
            <person name="Berka R."/>
            <person name="Labutti K."/>
            <person name="Lipzen A."/>
            <person name="Aerts A."/>
            <person name="Barry K."/>
            <person name="Henrissat B."/>
            <person name="Blanchette R."/>
            <person name="Grigoriev I."/>
            <person name="Cullen D."/>
        </authorList>
    </citation>
    <scope>NUCLEOTIDE SEQUENCE [LARGE SCALE GENOMIC DNA]</scope>
    <source>
        <strain evidence="1 2">MAD-698-R-SB12</strain>
    </source>
</reference>
<keyword evidence="2" id="KW-1185">Reference proteome</keyword>
<organism evidence="1 2">
    <name type="scientific">Postia placenta MAD-698-R-SB12</name>
    <dbReference type="NCBI Taxonomy" id="670580"/>
    <lineage>
        <taxon>Eukaryota</taxon>
        <taxon>Fungi</taxon>
        <taxon>Dikarya</taxon>
        <taxon>Basidiomycota</taxon>
        <taxon>Agaricomycotina</taxon>
        <taxon>Agaricomycetes</taxon>
        <taxon>Polyporales</taxon>
        <taxon>Adustoporiaceae</taxon>
        <taxon>Rhodonia</taxon>
    </lineage>
</organism>
<evidence type="ECO:0000313" key="1">
    <source>
        <dbReference type="EMBL" id="OSX61810.1"/>
    </source>
</evidence>
<dbReference type="Proteomes" id="UP000194127">
    <property type="component" value="Unassembled WGS sequence"/>
</dbReference>
<accession>A0A1X6MZY9</accession>
<sequence length="445" mass="50806">MADICLTFSEAASLLEEVGNSSRKWSLTDLECIEDELLPTLSDVRMSINAQRPVNRLPDKILSEIFRQVPPSPLALYINGLCISLRKFLVWESFFDFKDTGCDFDLPASYAHGLQALAAWNCVLQGDVSNLKALVLRAVDWHLPSSLTNLTHLYLVRKRLRVVDLFRILSIALRIEDLVLEEFSAEDALDPHEDIPAVALQHLRRLAIHRPDRNLVSALFSHVCLPMRLAASFELCQALDFEWLVPLTQIDTNALYISASTYSVVAAGPSRAVRFSCRHDLEVMVPWTMALLSHFHLQFKDLWIASTHRELDMTILKRTPWVERLHIGSSRYTTMLETLGNKPAYWPKLTKVATLQHSRLLKFAETRAHLGRPLEELECHASRSTYIQDLERIESHVGVVRLVKDDPFALPLPDVCTDGVPSPYFWPEEWDELYFSSVNVNIMTY</sequence>
<dbReference type="OrthoDB" id="10272452at2759"/>
<protein>
    <recommendedName>
        <fullName evidence="3">F-box domain-containing protein</fullName>
    </recommendedName>
</protein>
<dbReference type="EMBL" id="KZ110598">
    <property type="protein sequence ID" value="OSX61810.1"/>
    <property type="molecule type" value="Genomic_DNA"/>
</dbReference>
<gene>
    <name evidence="1" type="ORF">POSPLADRAFT_1057572</name>
</gene>
<evidence type="ECO:0008006" key="3">
    <source>
        <dbReference type="Google" id="ProtNLM"/>
    </source>
</evidence>
<dbReference type="AlphaFoldDB" id="A0A1X6MZY9"/>
<name>A0A1X6MZY9_9APHY</name>